<dbReference type="PANTHER" id="PTHR43228:SF1">
    <property type="entry name" value="TWO-COMPONENT RESPONSE REGULATOR ARR22"/>
    <property type="match status" value="1"/>
</dbReference>
<dbReference type="PROSITE" id="PS50110">
    <property type="entry name" value="RESPONSE_REGULATORY"/>
    <property type="match status" value="1"/>
</dbReference>
<dbReference type="InterPro" id="IPR011006">
    <property type="entry name" value="CheY-like_superfamily"/>
</dbReference>
<dbReference type="AlphaFoldDB" id="A0A841MZU0"/>
<dbReference type="GO" id="GO:0000160">
    <property type="term" value="P:phosphorelay signal transduction system"/>
    <property type="evidence" value="ECO:0007669"/>
    <property type="project" value="InterPro"/>
</dbReference>
<dbReference type="RefSeq" id="WP_184496308.1">
    <property type="nucleotide sequence ID" value="NZ_JACIJO010000003.1"/>
</dbReference>
<evidence type="ECO:0000259" key="2">
    <source>
        <dbReference type="PROSITE" id="PS50110"/>
    </source>
</evidence>
<evidence type="ECO:0000313" key="3">
    <source>
        <dbReference type="EMBL" id="MBB6327481.1"/>
    </source>
</evidence>
<evidence type="ECO:0000313" key="4">
    <source>
        <dbReference type="Proteomes" id="UP000588604"/>
    </source>
</evidence>
<dbReference type="SMART" id="SM00448">
    <property type="entry name" value="REC"/>
    <property type="match status" value="1"/>
</dbReference>
<dbReference type="Proteomes" id="UP000588604">
    <property type="component" value="Unassembled WGS sequence"/>
</dbReference>
<dbReference type="EMBL" id="JACIJO010000003">
    <property type="protein sequence ID" value="MBB6327481.1"/>
    <property type="molecule type" value="Genomic_DNA"/>
</dbReference>
<dbReference type="InterPro" id="IPR001789">
    <property type="entry name" value="Sig_transdc_resp-reg_receiver"/>
</dbReference>
<dbReference type="CDD" id="cd00156">
    <property type="entry name" value="REC"/>
    <property type="match status" value="1"/>
</dbReference>
<dbReference type="Gene3D" id="3.40.50.2300">
    <property type="match status" value="1"/>
</dbReference>
<feature type="domain" description="Response regulatory" evidence="2">
    <location>
        <begin position="4"/>
        <end position="128"/>
    </location>
</feature>
<gene>
    <name evidence="3" type="ORF">FHS59_003124</name>
</gene>
<dbReference type="SUPFAM" id="SSF52172">
    <property type="entry name" value="CheY-like"/>
    <property type="match status" value="1"/>
</dbReference>
<sequence length="129" mass="15136">MNFDLLIVDDDQYFQFLHKKIAEKSKFHFGPICVSSGEEAIDYIKQKHLDSNNNLLIFLDIYMEGMDGWGVLDYLESLNLPKRFKVILISSSVNTEDKKKAIKYHSVIEYIEKPLLVEYLAMLKDCYIF</sequence>
<dbReference type="PANTHER" id="PTHR43228">
    <property type="entry name" value="TWO-COMPONENT RESPONSE REGULATOR"/>
    <property type="match status" value="1"/>
</dbReference>
<protein>
    <submittedName>
        <fullName evidence="3">CheY-like chemotaxis protein</fullName>
    </submittedName>
</protein>
<evidence type="ECO:0000256" key="1">
    <source>
        <dbReference type="PROSITE-ProRule" id="PRU00169"/>
    </source>
</evidence>
<proteinExistence type="predicted"/>
<name>A0A841MZU0_9BACT</name>
<organism evidence="3 4">
    <name type="scientific">Algoriphagus iocasae</name>
    <dbReference type="NCBI Taxonomy" id="1836499"/>
    <lineage>
        <taxon>Bacteria</taxon>
        <taxon>Pseudomonadati</taxon>
        <taxon>Bacteroidota</taxon>
        <taxon>Cytophagia</taxon>
        <taxon>Cytophagales</taxon>
        <taxon>Cyclobacteriaceae</taxon>
        <taxon>Algoriphagus</taxon>
    </lineage>
</organism>
<accession>A0A841MZU0</accession>
<dbReference type="Pfam" id="PF00072">
    <property type="entry name" value="Response_reg"/>
    <property type="match status" value="1"/>
</dbReference>
<keyword evidence="4" id="KW-1185">Reference proteome</keyword>
<dbReference type="InterPro" id="IPR052048">
    <property type="entry name" value="ST_Response_Regulator"/>
</dbReference>
<comment type="caution">
    <text evidence="3">The sequence shown here is derived from an EMBL/GenBank/DDBJ whole genome shotgun (WGS) entry which is preliminary data.</text>
</comment>
<keyword evidence="1" id="KW-0597">Phosphoprotein</keyword>
<feature type="modified residue" description="4-aspartylphosphate" evidence="1">
    <location>
        <position position="60"/>
    </location>
</feature>
<reference evidence="3 4" key="1">
    <citation type="submission" date="2020-08" db="EMBL/GenBank/DDBJ databases">
        <title>Genomic Encyclopedia of Type Strains, Phase IV (KMG-IV): sequencing the most valuable type-strain genomes for metagenomic binning, comparative biology and taxonomic classification.</title>
        <authorList>
            <person name="Goeker M."/>
        </authorList>
    </citation>
    <scope>NUCLEOTIDE SEQUENCE [LARGE SCALE GENOMIC DNA]</scope>
    <source>
        <strain evidence="3 4">DSM 102044</strain>
    </source>
</reference>